<feature type="region of interest" description="Disordered" evidence="4">
    <location>
        <begin position="1092"/>
        <end position="1127"/>
    </location>
</feature>
<dbReference type="PROSITE" id="PS00018">
    <property type="entry name" value="EF_HAND_1"/>
    <property type="match status" value="2"/>
</dbReference>
<organism evidence="6 7">
    <name type="scientific">Triparma verrucosa</name>
    <dbReference type="NCBI Taxonomy" id="1606542"/>
    <lineage>
        <taxon>Eukaryota</taxon>
        <taxon>Sar</taxon>
        <taxon>Stramenopiles</taxon>
        <taxon>Ochrophyta</taxon>
        <taxon>Bolidophyceae</taxon>
        <taxon>Parmales</taxon>
        <taxon>Triparmaceae</taxon>
        <taxon>Triparma</taxon>
    </lineage>
</organism>
<dbReference type="CDD" id="cd00051">
    <property type="entry name" value="EFh"/>
    <property type="match status" value="1"/>
</dbReference>
<dbReference type="InterPro" id="IPR051111">
    <property type="entry name" value="Ca-binding_regulatory"/>
</dbReference>
<feature type="coiled-coil region" evidence="3">
    <location>
        <begin position="3326"/>
        <end position="3360"/>
    </location>
</feature>
<keyword evidence="7" id="KW-1185">Reference proteome</keyword>
<dbReference type="SUPFAM" id="SSF47473">
    <property type="entry name" value="EF-hand"/>
    <property type="match status" value="1"/>
</dbReference>
<feature type="region of interest" description="Disordered" evidence="4">
    <location>
        <begin position="1051"/>
        <end position="1077"/>
    </location>
</feature>
<dbReference type="Gene3D" id="1.10.238.10">
    <property type="entry name" value="EF-hand"/>
    <property type="match status" value="1"/>
</dbReference>
<feature type="compositionally biased region" description="Polar residues" evidence="4">
    <location>
        <begin position="58"/>
        <end position="72"/>
    </location>
</feature>
<proteinExistence type="predicted"/>
<name>A0A9W7BU27_9STRA</name>
<feature type="region of interest" description="Disordered" evidence="4">
    <location>
        <begin position="55"/>
        <end position="105"/>
    </location>
</feature>
<dbReference type="PANTHER" id="PTHR46311">
    <property type="entry name" value="CALCIUM-BINDING PROTEIN 8-RELATED"/>
    <property type="match status" value="1"/>
</dbReference>
<accession>A0A9W7BU27</accession>
<keyword evidence="2" id="KW-0106">Calcium</keyword>
<feature type="domain" description="EF-hand" evidence="5">
    <location>
        <begin position="3407"/>
        <end position="3442"/>
    </location>
</feature>
<feature type="compositionally biased region" description="Acidic residues" evidence="4">
    <location>
        <begin position="3113"/>
        <end position="3122"/>
    </location>
</feature>
<feature type="compositionally biased region" description="Polar residues" evidence="4">
    <location>
        <begin position="1111"/>
        <end position="1121"/>
    </location>
</feature>
<sequence length="3572" mass="406221">MSRPSSADASRKPRKTTTSSGAQALKAIDTSIRPMPIQQYAVPPKNEPIMEFSKTAPALTSSRKSIRNSMRQSEVMHHEEIQQVASMDGRARRRRTQRQNSEMQFHRNRFSKGVEHYQQSIDRRVQFIKDLEDKDRARQTEMEIEKGRQAYDAAEEYVFEYKKATHLTDPREVIELKDITMEERLYKESQEVIVKSKEFSEDYKSSHVGKVHLPPKTPWQIEQETNSNAYIAKTQRKEDAHQSVNDAKAQANKLYHDADQAEEKVRTIAVNLEKTGNSMSFEARIAARKKMMVVKDEADFLREQATVASNKADALKKEMEAIVYADTVTPLDFEEMEGKVEPRIESWVLAMPLQEGGLGKVYYGAFATGSSPPLNGWVGVHADAEEKPKFVLKGPPERALKVKQTQLKQRELAIANGDDVPPPPSDTKSKTVLAWMITGCAIPECNGRYIECGHVKGVFKFQNEEGVTLMKTVLKESPDLEITAATCNKDGVAGHDDDLGRKLTRIVALPDSEIEVTDLAKNPKDWGRDFNAISRAGLSMITLGLKEKLRRKQEQKAEAERRAEQDFNKTLKDAGAALDTHGGEGGEIKTETRIKEVDREMASLFPANQTFQASDHDIGMMIPGADRVIEVRPDAVPPLCRAWVLLSCPKHPDHCKHRHYFCSAQEKRDGVEWRQMKDTKAEMRVLKCIAAREVLLVQIKAESERSSKQYFADSEHAGVQEKHVRVLLTLLDRLRLVTVQTCEAIILWRDAVEQQALLREDNETKKARQTWVVTVASTGGRLYDASPAYRSNVKRFRRDKELPKHANNVRYLGVFKNKVEAARAYDAAMLQEAVRQGTTASRMPEKRFVLRACQKHYAVESVTSPKYRPCEQCLAKKYNGHAQYTPAYIWNGENYLLKMGGDLHFLQQNEGLRQWLGDSFVFEGNPFMLAAGVDNYVSLADEDDNQYPETPLGTATANPSRTATAASGSRGSLMAEPNENLDVTSFQPEKISEEINTLRGTSAPFSFSAMRTGTAPGDSDSNGGGNLSPRPNTSSIASTLTLKPRQREALENPASRGNFGTPGQVLTDHGDGLNEWGGKTTLGTKFVVDMPFHPSSTVVPGEEKKDDFSGSPRSTGSPQQNQREEKTTKRVFEVLEIQRIAAAWKQVELESALQELLHHDDSSNHDDAKLSKHPLGYLINGAPKSRHQKLPTMKQPGMVITYAVYKDHGAMLSMEQQRKPLAHRSDQIWCRSDVGEWAGMVKRGANMRSFEFGVKLKEEGKKKQQERVRVGANLRKEVLKDISEVSIEKIKGLIVEALELKGSRLKLDVETAELFLKKYDDWTVAAKLLERVIRGFLGRCKFSKRYQLVLKKYKERMRFFKSIASTAKSTVADFLHKGSHNAARNITRPRHSTVQVMDNDYWLVALYSLEHHDYVNLSEDYPRQALGPAARGERPKLTFDPETQTFQFYRGPFGYRRKRTPERLLVKAYTGVTGECLKMIIDSDTLRSKLHEQEICKLAEASDQVSKACKLQELEIDAPLLYGDPRFDRHNVGLRARTYWEPIREARILETNAADTRAASERLDNLTVAKRWQMQASKRQEERRREERESAYMEYEEMATRVVEDHLSWNDAIVETKRSLEFSQEALRKMEDLTMVDWAQSWDPFENGNNWRQIVKKRNMERQAKGAWKRAADARSKLFHTYMAHCASVRKMKEAIKLYKFTAKANEDLKRVAEYAVHIASIARSMTDEVVHRIVSMMTIRVRPTVPISRRLLWIDRMWALAHTPEARVQKRCLKNWNVLARETRLVYEPDSAFVEERQRGRFIITVLHDQLTGYILVQGWCAGGGNGKNEVPVEIPISPEEVIEILLEQGRGDLCKPLLVKAGGFSYFNLKRLKAERQTAICGVIMNCLRLDTFRNTLTVGQLNFARIRTKLLSSLYDTLWWTDSARGRSSGKGTKVFQECRKVGNRLVYVGVYENWGDFLFECYEPKLSQVYTLHATMPELLYTLRDTPAAIASYLTGVRINRYTEELFKVVLDRLDFSLPGENGRWWRQQLWNETPRLSLHKEHSSCYRGPLYHEQRRVSGRTVVAKIMASSRGDFRLLIERGQHGVEHSRYNGPPLKLDIDKEALRRIVRADLTLLKPSRKLELYKFLFDKLELVHADDEALTSQPAWKTALERERFGLERMESALAAHTKWSKLTNAPVIREVDKFVKDETARMRDAFMLYLKREIEEDDQFEIVYEGSWSAAEHRHFTARICVTDKSEFAVSLREENKFEMWGRWEHKEREIMAVEDERSRKASEVAQMIHDQAAVHALHLKRERAERENDLKVMRMERRAKNLGQKFVKELREMRETRAKTMIDNARYVAKAMVKQLAMKDGELVIFPNNVWKGQKKRIFQMRSFSHHGVSETWKYSKALEELKSGKLPKGVADNDAFTDVTERRLRRKHDGSMKLKKNRFSGVGMVVQQSHAKVQFKWKSRGKIRRVTPSKRGVISREVIVKPFVRMFDGKLFTVWGELRRKLKDERFVELAYFAYDPETSKSFGVALRGPTGFTNVLANSCKVSDRFMGVEGLADLAKETAENVLSLVTLKTTISTNRKSATAEVEEFKESLHANDERLLLRRVITRMLRKQESQAFAHWIGLIRSEKQSQQVANVLLIKTDMMAKVKMLNVSMKSWTDDIRKSLGVGDGPEELSMVTANKAIFFCSKQDQEDAEPKKKNVKAGQFAGEGHVFFGKVVWAMLHGLEPMRAIVAWDDRIVAALQEGSERKQNLEDRHEESRDEHRQDFIQLNIERAERMLPHLKRAMAFEDVKQNVYLRHPMVKFIHNLRKKAEKDSFPSDRIDPFIKPEDEEDYREELKKGDAAFPAVGLMRPWWCWSVCLRCHARDCGVAFMSCKVPFCSEARKAVTNSLENFEEVQGGLTYDEVFKERVWNKVGELQEVWHEDFEHDEDDRKAALGIPKKMDPWERKQYICRQLRNTGRMLKGLFGARDAAASRRSMAGAEGTPGWVAALAEERNIANLHLLVPDRRVLGDAMGLWDDDDEATEDEDGDGSLNLDDGGVMKLRSSIKLRKKIIGMLVGSGGVDGFGKKIEVGMKRIMEDEYLGDKEFFKWLLSRLTLGPKAGEVVEDKEGEVAGEEGEGAEADTGPDPLESPSKQKKKGGWGSKLGGLLGKMSPKKTGEADLASLAGSLNTVSIVEAAQMRENHLKTGLGELRFSNYHTKNVTKVSGNVCIVDVQQEDVTLNEEYDIDKKTPTAEELLDEENPGLVVKCLDPLTSATSVITVSQSVIATTPILRDSGLTSLAQRPKLAKFIAENAQKIFAFQEKNGRIQLVLAGETEAATYEIRLEAKMLILEKLMAHKKQLEAKKRKLQNECRVLRLEEYREKMVTKREALNRKMLIASVKEWQGMHSEDIIASQLRTFLTCDSNTLNEIRIAFEIFDLDGNGTINKTEFQALCFELGQVMTEKELAEAMNVIDLDGNGVVQFHEFACWWIERPKVGEGVSSDANHKMLELKLKMLKRAKGIMGRMGGLTLGGGNRARAKQKKDILTPLRLSKEDPGKGKEGTKDGLMGKLFGGGGGSGGEKAGFRPKTV</sequence>
<dbReference type="InterPro" id="IPR011992">
    <property type="entry name" value="EF-hand-dom_pair"/>
</dbReference>
<feature type="domain" description="EF-hand" evidence="5">
    <location>
        <begin position="3443"/>
        <end position="3478"/>
    </location>
</feature>
<dbReference type="EMBL" id="BRXX01000145">
    <property type="protein sequence ID" value="GMH93772.1"/>
    <property type="molecule type" value="Genomic_DNA"/>
</dbReference>
<feature type="compositionally biased region" description="Polar residues" evidence="4">
    <location>
        <begin position="1029"/>
        <end position="1038"/>
    </location>
</feature>
<dbReference type="PROSITE" id="PS50222">
    <property type="entry name" value="EF_HAND_2"/>
    <property type="match status" value="2"/>
</dbReference>
<feature type="region of interest" description="Disordered" evidence="4">
    <location>
        <begin position="3531"/>
        <end position="3572"/>
    </location>
</feature>
<evidence type="ECO:0000256" key="4">
    <source>
        <dbReference type="SAM" id="MobiDB-lite"/>
    </source>
</evidence>
<dbReference type="PANTHER" id="PTHR46311:SF5">
    <property type="entry name" value="EF-HAND DOMAIN-CONTAINING PROTEIN"/>
    <property type="match status" value="1"/>
</dbReference>
<keyword evidence="3" id="KW-0175">Coiled coil</keyword>
<feature type="compositionally biased region" description="Gly residues" evidence="4">
    <location>
        <begin position="3553"/>
        <end position="3564"/>
    </location>
</feature>
<feature type="region of interest" description="Disordered" evidence="4">
    <location>
        <begin position="1"/>
        <end position="31"/>
    </location>
</feature>
<dbReference type="SMART" id="SM00054">
    <property type="entry name" value="EFh"/>
    <property type="match status" value="2"/>
</dbReference>
<dbReference type="GO" id="GO:0005509">
    <property type="term" value="F:calcium ion binding"/>
    <property type="evidence" value="ECO:0007669"/>
    <property type="project" value="InterPro"/>
</dbReference>
<evidence type="ECO:0000256" key="1">
    <source>
        <dbReference type="ARBA" id="ARBA00022737"/>
    </source>
</evidence>
<gene>
    <name evidence="6" type="ORF">TrVE_jg12181</name>
</gene>
<evidence type="ECO:0000313" key="7">
    <source>
        <dbReference type="Proteomes" id="UP001165160"/>
    </source>
</evidence>
<protein>
    <recommendedName>
        <fullName evidence="5">EF-hand domain-containing protein</fullName>
    </recommendedName>
</protein>
<evidence type="ECO:0000256" key="3">
    <source>
        <dbReference type="SAM" id="Coils"/>
    </source>
</evidence>
<feature type="coiled-coil region" evidence="3">
    <location>
        <begin position="1569"/>
        <end position="1598"/>
    </location>
</feature>
<reference evidence="7" key="1">
    <citation type="journal article" date="2023" name="Commun. Biol.">
        <title>Genome analysis of Parmales, the sister group of diatoms, reveals the evolutionary specialization of diatoms from phago-mixotrophs to photoautotrophs.</title>
        <authorList>
            <person name="Ban H."/>
            <person name="Sato S."/>
            <person name="Yoshikawa S."/>
            <person name="Yamada K."/>
            <person name="Nakamura Y."/>
            <person name="Ichinomiya M."/>
            <person name="Sato N."/>
            <person name="Blanc-Mathieu R."/>
            <person name="Endo H."/>
            <person name="Kuwata A."/>
            <person name="Ogata H."/>
        </authorList>
    </citation>
    <scope>NUCLEOTIDE SEQUENCE [LARGE SCALE GENOMIC DNA]</scope>
    <source>
        <strain evidence="7">NIES 3699</strain>
    </source>
</reference>
<feature type="compositionally biased region" description="Basic and acidic residues" evidence="4">
    <location>
        <begin position="3533"/>
        <end position="3546"/>
    </location>
</feature>
<dbReference type="InterPro" id="IPR018247">
    <property type="entry name" value="EF_Hand_1_Ca_BS"/>
</dbReference>
<evidence type="ECO:0000259" key="5">
    <source>
        <dbReference type="PROSITE" id="PS50222"/>
    </source>
</evidence>
<dbReference type="InterPro" id="IPR002048">
    <property type="entry name" value="EF_hand_dom"/>
</dbReference>
<feature type="coiled-coil region" evidence="3">
    <location>
        <begin position="542"/>
        <end position="569"/>
    </location>
</feature>
<dbReference type="Pfam" id="PF13499">
    <property type="entry name" value="EF-hand_7"/>
    <property type="match status" value="1"/>
</dbReference>
<dbReference type="GO" id="GO:0032588">
    <property type="term" value="C:trans-Golgi network membrane"/>
    <property type="evidence" value="ECO:0007669"/>
    <property type="project" value="TreeGrafter"/>
</dbReference>
<dbReference type="Proteomes" id="UP001165160">
    <property type="component" value="Unassembled WGS sequence"/>
</dbReference>
<comment type="caution">
    <text evidence="6">The sequence shown here is derived from an EMBL/GenBank/DDBJ whole genome shotgun (WGS) entry which is preliminary data.</text>
</comment>
<evidence type="ECO:0000313" key="6">
    <source>
        <dbReference type="EMBL" id="GMH93772.1"/>
    </source>
</evidence>
<feature type="region of interest" description="Disordered" evidence="4">
    <location>
        <begin position="942"/>
        <end position="976"/>
    </location>
</feature>
<feature type="region of interest" description="Disordered" evidence="4">
    <location>
        <begin position="1003"/>
        <end position="1038"/>
    </location>
</feature>
<evidence type="ECO:0000256" key="2">
    <source>
        <dbReference type="ARBA" id="ARBA00022837"/>
    </source>
</evidence>
<feature type="region of interest" description="Disordered" evidence="4">
    <location>
        <begin position="3109"/>
        <end position="3149"/>
    </location>
</feature>
<feature type="compositionally biased region" description="Polar residues" evidence="4">
    <location>
        <begin position="953"/>
        <end position="970"/>
    </location>
</feature>
<keyword evidence="1" id="KW-0677">Repeat</keyword>